<dbReference type="Pfam" id="PF01591">
    <property type="entry name" value="6PF2K"/>
    <property type="match status" value="2"/>
</dbReference>
<dbReference type="Pfam" id="PF00300">
    <property type="entry name" value="His_Phos_1"/>
    <property type="match status" value="1"/>
</dbReference>
<dbReference type="GO" id="GO:0006000">
    <property type="term" value="P:fructose metabolic process"/>
    <property type="evidence" value="ECO:0007669"/>
    <property type="project" value="InterPro"/>
</dbReference>
<proteinExistence type="predicted"/>
<dbReference type="Gene3D" id="2.60.40.10">
    <property type="entry name" value="Immunoglobulins"/>
    <property type="match status" value="1"/>
</dbReference>
<accession>A0A5A8D2P4</accession>
<reference evidence="7 8" key="1">
    <citation type="submission" date="2019-07" db="EMBL/GenBank/DDBJ databases">
        <title>Genomes of Cafeteria roenbergensis.</title>
        <authorList>
            <person name="Fischer M.G."/>
            <person name="Hackl T."/>
            <person name="Roman M."/>
        </authorList>
    </citation>
    <scope>NUCLEOTIDE SEQUENCE [LARGE SCALE GENOMIC DNA]</scope>
    <source>
        <strain evidence="7 8">Cflag</strain>
    </source>
</reference>
<dbReference type="InterPro" id="IPR027417">
    <property type="entry name" value="P-loop_NTPase"/>
</dbReference>
<dbReference type="GO" id="GO:0004331">
    <property type="term" value="F:fructose-2,6-bisphosphate 2-phosphatase activity"/>
    <property type="evidence" value="ECO:0007669"/>
    <property type="project" value="TreeGrafter"/>
</dbReference>
<name>A0A5A8D2P4_CAFRO</name>
<feature type="region of interest" description="Disordered" evidence="4">
    <location>
        <begin position="253"/>
        <end position="276"/>
    </location>
</feature>
<dbReference type="SUPFAM" id="SSF52540">
    <property type="entry name" value="P-loop containing nucleoside triphosphate hydrolases"/>
    <property type="match status" value="1"/>
</dbReference>
<dbReference type="GO" id="GO:0006003">
    <property type="term" value="P:fructose 2,6-bisphosphate metabolic process"/>
    <property type="evidence" value="ECO:0007669"/>
    <property type="project" value="InterPro"/>
</dbReference>
<dbReference type="PANTHER" id="PTHR10606:SF44">
    <property type="entry name" value="6-PHOSPHOFRUCTO 2-KINASE_FRUCTOSE 2,6-BISPHOSPHATASE LONG FORM"/>
    <property type="match status" value="1"/>
</dbReference>
<dbReference type="GO" id="GO:0005524">
    <property type="term" value="F:ATP binding"/>
    <property type="evidence" value="ECO:0007669"/>
    <property type="project" value="UniProtKB-KW"/>
</dbReference>
<dbReference type="SMART" id="SM00855">
    <property type="entry name" value="PGAM"/>
    <property type="match status" value="1"/>
</dbReference>
<evidence type="ECO:0000259" key="6">
    <source>
        <dbReference type="Pfam" id="PF16561"/>
    </source>
</evidence>
<feature type="domain" description="6-phosphofructo-2-kinase" evidence="5">
    <location>
        <begin position="542"/>
        <end position="641"/>
    </location>
</feature>
<dbReference type="InterPro" id="IPR003094">
    <property type="entry name" value="6Pfruct_kin"/>
</dbReference>
<feature type="domain" description="6-phosphofructo-2-kinase" evidence="5">
    <location>
        <begin position="345"/>
        <end position="456"/>
    </location>
</feature>
<dbReference type="PROSITE" id="PS00175">
    <property type="entry name" value="PG_MUTASE"/>
    <property type="match status" value="1"/>
</dbReference>
<feature type="compositionally biased region" description="Low complexity" evidence="4">
    <location>
        <begin position="128"/>
        <end position="149"/>
    </location>
</feature>
<dbReference type="InterPro" id="IPR014756">
    <property type="entry name" value="Ig_E-set"/>
</dbReference>
<evidence type="ECO:0000256" key="4">
    <source>
        <dbReference type="SAM" id="MobiDB-lite"/>
    </source>
</evidence>
<dbReference type="InterPro" id="IPR013079">
    <property type="entry name" value="6Phosfructo_kin"/>
</dbReference>
<dbReference type="InterPro" id="IPR001345">
    <property type="entry name" value="PG/BPGM_mutase_AS"/>
</dbReference>
<dbReference type="InterPro" id="IPR013078">
    <property type="entry name" value="His_Pase_superF_clade-1"/>
</dbReference>
<comment type="caution">
    <text evidence="7">The sequence shown here is derived from an EMBL/GenBank/DDBJ whole genome shotgun (WGS) entry which is preliminary data.</text>
</comment>
<organism evidence="7 8">
    <name type="scientific">Cafeteria roenbergensis</name>
    <name type="common">Marine flagellate</name>
    <dbReference type="NCBI Taxonomy" id="33653"/>
    <lineage>
        <taxon>Eukaryota</taxon>
        <taxon>Sar</taxon>
        <taxon>Stramenopiles</taxon>
        <taxon>Bigyra</taxon>
        <taxon>Opalozoa</taxon>
        <taxon>Bicosoecida</taxon>
        <taxon>Cafeteriaceae</taxon>
        <taxon>Cafeteria</taxon>
    </lineage>
</organism>
<feature type="binding site" evidence="3">
    <location>
        <position position="700"/>
    </location>
    <ligand>
        <name>substrate</name>
    </ligand>
</feature>
<feature type="region of interest" description="Disordered" evidence="4">
    <location>
        <begin position="502"/>
        <end position="539"/>
    </location>
</feature>
<protein>
    <recommendedName>
        <fullName evidence="9">CBM20 domain-containing protein</fullName>
    </recommendedName>
</protein>
<dbReference type="Gene3D" id="3.40.50.300">
    <property type="entry name" value="P-loop containing nucleotide triphosphate hydrolases"/>
    <property type="match status" value="1"/>
</dbReference>
<dbReference type="SUPFAM" id="SSF53254">
    <property type="entry name" value="Phosphoglycerate mutase-like"/>
    <property type="match status" value="1"/>
</dbReference>
<dbReference type="AlphaFoldDB" id="A0A5A8D2P4"/>
<evidence type="ECO:0000313" key="8">
    <source>
        <dbReference type="Proteomes" id="UP000325113"/>
    </source>
</evidence>
<feature type="compositionally biased region" description="Low complexity" evidence="4">
    <location>
        <begin position="516"/>
        <end position="526"/>
    </location>
</feature>
<feature type="domain" description="AMP-activated protein kinase glycogen-binding" evidence="6">
    <location>
        <begin position="7"/>
        <end position="90"/>
    </location>
</feature>
<dbReference type="CDD" id="cd07067">
    <property type="entry name" value="HP_PGM_like"/>
    <property type="match status" value="1"/>
</dbReference>
<dbReference type="Pfam" id="PF16561">
    <property type="entry name" value="AMPK1_CBM"/>
    <property type="match status" value="1"/>
</dbReference>
<feature type="binding site" evidence="3">
    <location>
        <begin position="648"/>
        <end position="655"/>
    </location>
    <ligand>
        <name>substrate</name>
    </ligand>
</feature>
<dbReference type="Proteomes" id="UP000325113">
    <property type="component" value="Unassembled WGS sequence"/>
</dbReference>
<dbReference type="EMBL" id="VLTM01000069">
    <property type="protein sequence ID" value="KAA0158241.1"/>
    <property type="molecule type" value="Genomic_DNA"/>
</dbReference>
<dbReference type="InterPro" id="IPR029033">
    <property type="entry name" value="His_PPase_superfam"/>
</dbReference>
<dbReference type="GO" id="GO:0005829">
    <property type="term" value="C:cytosol"/>
    <property type="evidence" value="ECO:0007669"/>
    <property type="project" value="TreeGrafter"/>
</dbReference>
<keyword evidence="1" id="KW-0547">Nucleotide-binding</keyword>
<keyword evidence="2" id="KW-0067">ATP-binding</keyword>
<evidence type="ECO:0000256" key="3">
    <source>
        <dbReference type="PIRSR" id="PIRSR613078-2"/>
    </source>
</evidence>
<sequence>MASTCAPVDFVWPHVAKSVRVTGEFCGWNEGVPMTKRDDGVFVARVTIEVGRKIAYKFICNGAEWKYDPAQPWEADAFSNINNVVQVLPSDGPAAAATATTTGTAVVTTADGSAAGASGDHASIACTAGSPGRAQAPSAPAAEPSLPSPRLQAMSEPFLAWATPSEAISAARHLPRVDPLRAAQAADERMTQAEFGLDPAALIRQQQAIKRSRSAAEMRRLGETDGFASGGEAEPFALPGGLHDALAELDMPEMDPDAQGAAGVSEGGPLGGVAAQPGPLVGPAALAAEAAAASGGGGGGGGGDVGRGAVADGEAASAAAGAAGAGGAPRARQASPGETGTEASSRREGKLVLAMVGLPARGKTSIAFKLRRHLNWMGMRTEIYNVGNYRRKLLGAGQEHGFFDPANAAAMAQRQAMAEAALDDMVLGLRTKLDVAIFDATNTTRERRAWLRRRLDEEFSDPPEPGCEGADGGAEEASGGGAAAGAERDWVDVTAAAAAAEAPASGGGAGGGAGGQAAVRPRARAGSNASATSDTPCADPESRCQLVFIESICTDEEMIRANVRETKLKSPDYKDMTEQEAVKDFLRRIGHYVAVYQSVEDDEDCAYVKLIDVGRKLVAHRMAGFLKARLLFFLSNLRIAPKPIWVTRHGESEFNVRELIGGDSSLSSRGVAYARRLGAYMDKHYPPGTPLTVWTSTLRRTQQTASFLKFHRPIAWRNLDEIDAGICDGRTYEWIAKHMPKEYEARKNDKYRYRYPQGESYQDLAQRLEPIMLELERIDTPILIIAHQAILRVILGYLHDKDPQQCPSLSVPLHTLTQVTPKAYGVEEVRISLG</sequence>
<dbReference type="FunFam" id="3.40.50.1240:FF:000006">
    <property type="entry name" value="6-phosphofructo-2-kinase/fructose-2, 6-bisphosphatase"/>
    <property type="match status" value="1"/>
</dbReference>
<gene>
    <name evidence="7" type="ORF">FNF31_05475</name>
</gene>
<dbReference type="Gene3D" id="3.40.50.1240">
    <property type="entry name" value="Phosphoglycerate mutase-like"/>
    <property type="match status" value="1"/>
</dbReference>
<feature type="region of interest" description="Disordered" evidence="4">
    <location>
        <begin position="321"/>
        <end position="346"/>
    </location>
</feature>
<feature type="region of interest" description="Disordered" evidence="4">
    <location>
        <begin position="126"/>
        <end position="149"/>
    </location>
</feature>
<dbReference type="CDD" id="cd02859">
    <property type="entry name" value="E_set_AMPKbeta_like_N"/>
    <property type="match status" value="1"/>
</dbReference>
<evidence type="ECO:0000256" key="2">
    <source>
        <dbReference type="ARBA" id="ARBA00022840"/>
    </source>
</evidence>
<evidence type="ECO:0000313" key="7">
    <source>
        <dbReference type="EMBL" id="KAA0158241.1"/>
    </source>
</evidence>
<dbReference type="GO" id="GO:0003873">
    <property type="term" value="F:6-phosphofructo-2-kinase activity"/>
    <property type="evidence" value="ECO:0007669"/>
    <property type="project" value="InterPro"/>
</dbReference>
<feature type="region of interest" description="Disordered" evidence="4">
    <location>
        <begin position="456"/>
        <end position="486"/>
    </location>
</feature>
<feature type="compositionally biased region" description="Gly residues" evidence="4">
    <location>
        <begin position="505"/>
        <end position="515"/>
    </location>
</feature>
<dbReference type="InterPro" id="IPR013783">
    <property type="entry name" value="Ig-like_fold"/>
</dbReference>
<evidence type="ECO:0008006" key="9">
    <source>
        <dbReference type="Google" id="ProtNLM"/>
    </source>
</evidence>
<evidence type="ECO:0000259" key="5">
    <source>
        <dbReference type="Pfam" id="PF01591"/>
    </source>
</evidence>
<dbReference type="PANTHER" id="PTHR10606">
    <property type="entry name" value="6-PHOSPHOFRUCTO-2-KINASE/FRUCTOSE-2,6-BISPHOSPHATASE"/>
    <property type="match status" value="1"/>
</dbReference>
<dbReference type="InterPro" id="IPR032640">
    <property type="entry name" value="AMPK1_CBM"/>
</dbReference>
<feature type="compositionally biased region" description="Low complexity" evidence="4">
    <location>
        <begin position="321"/>
        <end position="334"/>
    </location>
</feature>
<dbReference type="SUPFAM" id="SSF81296">
    <property type="entry name" value="E set domains"/>
    <property type="match status" value="1"/>
</dbReference>
<evidence type="ECO:0000256" key="1">
    <source>
        <dbReference type="ARBA" id="ARBA00022741"/>
    </source>
</evidence>